<organism evidence="3 4">
    <name type="scientific">Klebsiella pneumoniae</name>
    <dbReference type="NCBI Taxonomy" id="573"/>
    <lineage>
        <taxon>Bacteria</taxon>
        <taxon>Pseudomonadati</taxon>
        <taxon>Pseudomonadota</taxon>
        <taxon>Gammaproteobacteria</taxon>
        <taxon>Enterobacterales</taxon>
        <taxon>Enterobacteriaceae</taxon>
        <taxon>Klebsiella/Raoultella group</taxon>
        <taxon>Klebsiella</taxon>
        <taxon>Klebsiella pneumoniae complex</taxon>
    </lineage>
</organism>
<evidence type="ECO:0000259" key="2">
    <source>
        <dbReference type="PROSITE" id="PS50126"/>
    </source>
</evidence>
<evidence type="ECO:0000256" key="1">
    <source>
        <dbReference type="SAM" id="MobiDB-lite"/>
    </source>
</evidence>
<dbReference type="PROSITE" id="PS50126">
    <property type="entry name" value="S1"/>
    <property type="match status" value="1"/>
</dbReference>
<dbReference type="SUPFAM" id="SSF50249">
    <property type="entry name" value="Nucleic acid-binding proteins"/>
    <property type="match status" value="1"/>
</dbReference>
<sequence>MISAFIRTDWYTFRRFLTGLLRIRTTVVKAGDIVKVKVMEVDLPRKRIALTMRLDEQPGDSNARRGGGQERPQGNRPAAKAAKPRGREAQPAGNSAMMDALAAAMGKKR</sequence>
<feature type="domain" description="S1 motif" evidence="2">
    <location>
        <begin position="1"/>
        <end position="53"/>
    </location>
</feature>
<dbReference type="EMBL" id="LR134162">
    <property type="protein sequence ID" value="VEB04100.1"/>
    <property type="molecule type" value="Genomic_DNA"/>
</dbReference>
<dbReference type="Gene3D" id="2.40.50.140">
    <property type="entry name" value="Nucleic acid-binding proteins"/>
    <property type="match status" value="1"/>
</dbReference>
<proteinExistence type="predicted"/>
<dbReference type="Proteomes" id="UP000282433">
    <property type="component" value="Chromosome"/>
</dbReference>
<evidence type="ECO:0000313" key="3">
    <source>
        <dbReference type="EMBL" id="VEB04100.1"/>
    </source>
</evidence>
<dbReference type="InterPro" id="IPR012340">
    <property type="entry name" value="NA-bd_OB-fold"/>
</dbReference>
<name>A0A447RW79_KLEPN</name>
<reference evidence="3 4" key="1">
    <citation type="submission" date="2018-12" db="EMBL/GenBank/DDBJ databases">
        <authorList>
            <consortium name="Pathogen Informatics"/>
        </authorList>
    </citation>
    <scope>NUCLEOTIDE SEQUENCE [LARGE SCALE GENOMIC DNA]</scope>
    <source>
        <strain evidence="3 4">NCTC13635</strain>
    </source>
</reference>
<dbReference type="GO" id="GO:0003676">
    <property type="term" value="F:nucleic acid binding"/>
    <property type="evidence" value="ECO:0007669"/>
    <property type="project" value="InterPro"/>
</dbReference>
<gene>
    <name evidence="3" type="primary">yhgF_1</name>
    <name evidence="3" type="ORF">NCTC13635_04161</name>
</gene>
<dbReference type="AlphaFoldDB" id="A0A447RW79"/>
<feature type="region of interest" description="Disordered" evidence="1">
    <location>
        <begin position="52"/>
        <end position="109"/>
    </location>
</feature>
<dbReference type="InterPro" id="IPR003029">
    <property type="entry name" value="S1_domain"/>
</dbReference>
<protein>
    <submittedName>
        <fullName evidence="3">Transcription accessory protein</fullName>
    </submittedName>
</protein>
<evidence type="ECO:0000313" key="4">
    <source>
        <dbReference type="Proteomes" id="UP000282433"/>
    </source>
</evidence>
<accession>A0A447RW79</accession>